<dbReference type="AlphaFoldDB" id="A0A3N1UR26"/>
<reference evidence="1 2" key="1">
    <citation type="submission" date="2018-11" db="EMBL/GenBank/DDBJ databases">
        <title>Genomic Encyclopedia of Type Strains, Phase IV (KMG-IV): sequencing the most valuable type-strain genomes for metagenomic binning, comparative biology and taxonomic classification.</title>
        <authorList>
            <person name="Goeker M."/>
        </authorList>
    </citation>
    <scope>NUCLEOTIDE SEQUENCE [LARGE SCALE GENOMIC DNA]</scope>
    <source>
        <strain evidence="1 2">DSM 22027</strain>
    </source>
</reference>
<organism evidence="1 2">
    <name type="scientific">Desulfosoma caldarium</name>
    <dbReference type="NCBI Taxonomy" id="610254"/>
    <lineage>
        <taxon>Bacteria</taxon>
        <taxon>Pseudomonadati</taxon>
        <taxon>Thermodesulfobacteriota</taxon>
        <taxon>Syntrophobacteria</taxon>
        <taxon>Syntrophobacterales</taxon>
        <taxon>Syntrophobacteraceae</taxon>
        <taxon>Desulfosoma</taxon>
    </lineage>
</organism>
<protein>
    <submittedName>
        <fullName evidence="1">Uncharacterized protein</fullName>
    </submittedName>
</protein>
<evidence type="ECO:0000313" key="2">
    <source>
        <dbReference type="Proteomes" id="UP000276223"/>
    </source>
</evidence>
<evidence type="ECO:0000313" key="1">
    <source>
        <dbReference type="EMBL" id="ROQ90997.1"/>
    </source>
</evidence>
<gene>
    <name evidence="1" type="ORF">EDC27_2273</name>
</gene>
<comment type="caution">
    <text evidence="1">The sequence shown here is derived from an EMBL/GenBank/DDBJ whole genome shotgun (WGS) entry which is preliminary data.</text>
</comment>
<dbReference type="RefSeq" id="WP_123290724.1">
    <property type="nucleotide sequence ID" value="NZ_RJVA01000013.1"/>
</dbReference>
<dbReference type="EMBL" id="RJVA01000013">
    <property type="protein sequence ID" value="ROQ90997.1"/>
    <property type="molecule type" value="Genomic_DNA"/>
</dbReference>
<dbReference type="Proteomes" id="UP000276223">
    <property type="component" value="Unassembled WGS sequence"/>
</dbReference>
<keyword evidence="2" id="KW-1185">Reference proteome</keyword>
<sequence length="66" mass="7526">MKALSVRTRLLLAFWIVLLVCVLAPSTYFHRQLHQVLVDESQKKTASGIVHFHLVSEKSYTVSISE</sequence>
<accession>A0A3N1UR26</accession>
<proteinExistence type="predicted"/>
<name>A0A3N1UR26_9BACT</name>